<dbReference type="eggNOG" id="COG1309">
    <property type="taxonomic scope" value="Bacteria"/>
</dbReference>
<proteinExistence type="predicted"/>
<dbReference type="InterPro" id="IPR009057">
    <property type="entry name" value="Homeodomain-like_sf"/>
</dbReference>
<evidence type="ECO:0000313" key="2">
    <source>
        <dbReference type="Proteomes" id="UP000035034"/>
    </source>
</evidence>
<dbReference type="RefSeq" id="WP_007316081.1">
    <property type="nucleotide sequence ID" value="NZ_BAEH01000013.1"/>
</dbReference>
<dbReference type="Gene3D" id="1.10.357.10">
    <property type="entry name" value="Tetracycline Repressor, domain 2"/>
    <property type="match status" value="1"/>
</dbReference>
<comment type="caution">
    <text evidence="1">The sequence shown here is derived from an EMBL/GenBank/DDBJ whole genome shotgun (WGS) entry which is preliminary data.</text>
</comment>
<evidence type="ECO:0000313" key="1">
    <source>
        <dbReference type="EMBL" id="GAB16743.1"/>
    </source>
</evidence>
<dbReference type="AlphaFoldDB" id="H0QV92"/>
<dbReference type="SUPFAM" id="SSF46689">
    <property type="entry name" value="Homeodomain-like"/>
    <property type="match status" value="1"/>
</dbReference>
<reference evidence="1 2" key="1">
    <citation type="submission" date="2011-12" db="EMBL/GenBank/DDBJ databases">
        <title>Whole genome shotgun sequence of Gordonia effusa NBRC 100432.</title>
        <authorList>
            <person name="Yoshida I."/>
            <person name="Takarada H."/>
            <person name="Hosoyama A."/>
            <person name="Tsuchikane K."/>
            <person name="Katsumata H."/>
            <person name="Yamazaki S."/>
            <person name="Fujita N."/>
        </authorList>
    </citation>
    <scope>NUCLEOTIDE SEQUENCE [LARGE SCALE GENOMIC DNA]</scope>
    <source>
        <strain evidence="1 2">NBRC 100432</strain>
    </source>
</reference>
<accession>H0QV92</accession>
<gene>
    <name evidence="1" type="ORF">GOEFS_013_00070</name>
</gene>
<dbReference type="STRING" id="1077974.GOEFS_013_00070"/>
<name>H0QV92_9ACTN</name>
<dbReference type="EMBL" id="BAEH01000013">
    <property type="protein sequence ID" value="GAB16743.1"/>
    <property type="molecule type" value="Genomic_DNA"/>
</dbReference>
<sequence length="190" mass="21014">MPESSPRPTAPQLRYLEAGLQILARDGYPSLKLAAVCDETSTTTGSFYYAFPNWASYCQQLIDYWRHTKSEVLIESVKSIDDPRERIDALLDVALNLPYESEAAIRIWSASDPDVARAVAEADAARVEVIADSYTALIGDAERGEHLARLAMMLLVGHELGTTSTFEELSWSFHSLLDWALGPGPDTPPR</sequence>
<dbReference type="Proteomes" id="UP000035034">
    <property type="component" value="Unassembled WGS sequence"/>
</dbReference>
<organism evidence="1 2">
    <name type="scientific">Gordonia effusa NBRC 100432</name>
    <dbReference type="NCBI Taxonomy" id="1077974"/>
    <lineage>
        <taxon>Bacteria</taxon>
        <taxon>Bacillati</taxon>
        <taxon>Actinomycetota</taxon>
        <taxon>Actinomycetes</taxon>
        <taxon>Mycobacteriales</taxon>
        <taxon>Gordoniaceae</taxon>
        <taxon>Gordonia</taxon>
    </lineage>
</organism>
<protein>
    <submittedName>
        <fullName evidence="1">Putative TetR family transcriptional regulator</fullName>
    </submittedName>
</protein>
<keyword evidence="2" id="KW-1185">Reference proteome</keyword>